<accession>A0ABW6NAE1</accession>
<keyword evidence="3" id="KW-1185">Reference proteome</keyword>
<dbReference type="EMBL" id="JBIAJP010000023">
    <property type="protein sequence ID" value="MFF0009723.1"/>
    <property type="molecule type" value="Genomic_DNA"/>
</dbReference>
<dbReference type="RefSeq" id="WP_389835732.1">
    <property type="nucleotide sequence ID" value="NZ_JBIAJP010000023.1"/>
</dbReference>
<gene>
    <name evidence="2" type="ORF">ACFYQT_40740</name>
</gene>
<feature type="compositionally biased region" description="Basic and acidic residues" evidence="1">
    <location>
        <begin position="13"/>
        <end position="27"/>
    </location>
</feature>
<protein>
    <submittedName>
        <fullName evidence="2">DUF6262 family protein</fullName>
    </submittedName>
</protein>
<evidence type="ECO:0000256" key="1">
    <source>
        <dbReference type="SAM" id="MobiDB-lite"/>
    </source>
</evidence>
<proteinExistence type="predicted"/>
<name>A0ABW6NAE1_9ACTN</name>
<reference evidence="2 3" key="1">
    <citation type="submission" date="2024-10" db="EMBL/GenBank/DDBJ databases">
        <title>The Natural Products Discovery Center: Release of the First 8490 Sequenced Strains for Exploring Actinobacteria Biosynthetic Diversity.</title>
        <authorList>
            <person name="Kalkreuter E."/>
            <person name="Kautsar S.A."/>
            <person name="Yang D."/>
            <person name="Bader C.D."/>
            <person name="Teijaro C.N."/>
            <person name="Fluegel L."/>
            <person name="Davis C.M."/>
            <person name="Simpson J.R."/>
            <person name="Lauterbach L."/>
            <person name="Steele A.D."/>
            <person name="Gui C."/>
            <person name="Meng S."/>
            <person name="Li G."/>
            <person name="Viehrig K."/>
            <person name="Ye F."/>
            <person name="Su P."/>
            <person name="Kiefer A.F."/>
            <person name="Nichols A."/>
            <person name="Cepeda A.J."/>
            <person name="Yan W."/>
            <person name="Fan B."/>
            <person name="Jiang Y."/>
            <person name="Adhikari A."/>
            <person name="Zheng C.-J."/>
            <person name="Schuster L."/>
            <person name="Cowan T.M."/>
            <person name="Smanski M.J."/>
            <person name="Chevrette M.G."/>
            <person name="De Carvalho L.P.S."/>
            <person name="Shen B."/>
        </authorList>
    </citation>
    <scope>NUCLEOTIDE SEQUENCE [LARGE SCALE GENOMIC DNA]</scope>
    <source>
        <strain evidence="2 3">NPDC005497</strain>
    </source>
</reference>
<dbReference type="Pfam" id="PF19776">
    <property type="entry name" value="DUF6262"/>
    <property type="match status" value="1"/>
</dbReference>
<evidence type="ECO:0000313" key="2">
    <source>
        <dbReference type="EMBL" id="MFF0009723.1"/>
    </source>
</evidence>
<comment type="caution">
    <text evidence="2">The sequence shown here is derived from an EMBL/GenBank/DDBJ whole genome shotgun (WGS) entry which is preliminary data.</text>
</comment>
<dbReference type="InterPro" id="IPR046229">
    <property type="entry name" value="TnpC-like"/>
</dbReference>
<organism evidence="2 3">
    <name type="scientific">Streptomyces tibetensis</name>
    <dbReference type="NCBI Taxonomy" id="2382123"/>
    <lineage>
        <taxon>Bacteria</taxon>
        <taxon>Bacillati</taxon>
        <taxon>Actinomycetota</taxon>
        <taxon>Actinomycetes</taxon>
        <taxon>Kitasatosporales</taxon>
        <taxon>Streptomycetaceae</taxon>
        <taxon>Streptomyces</taxon>
    </lineage>
</organism>
<evidence type="ECO:0000313" key="3">
    <source>
        <dbReference type="Proteomes" id="UP001601422"/>
    </source>
</evidence>
<feature type="region of interest" description="Disordered" evidence="1">
    <location>
        <begin position="1"/>
        <end position="33"/>
    </location>
</feature>
<dbReference type="Proteomes" id="UP001601422">
    <property type="component" value="Unassembled WGS sequence"/>
</dbReference>
<sequence>MPPADNTAALTEATRRRSERARRDAEKAISAAQRTGNRTSFAGIAKAASVSRSWLYTQPDLVAAIRQLQNRQPATGRTGAQPASVASVQRRLETALARIK</sequence>